<evidence type="ECO:0000313" key="3">
    <source>
        <dbReference type="Proteomes" id="UP000595897"/>
    </source>
</evidence>
<proteinExistence type="predicted"/>
<dbReference type="Pfam" id="PF13007">
    <property type="entry name" value="LZ_Tnp_IS66"/>
    <property type="match status" value="1"/>
</dbReference>
<sequence length="114" mass="13143">MEILLEQLKVSNQVRFGSSSEKIEVEIPEQFHFCFNEAEVTIATAEEIAEPIIEQVVSGHTRRIKPQSKRDVNLKGIPICVEEHVLSDEELQELFDGSYHRLTDKVYKNLIFTL</sequence>
<dbReference type="KEGG" id="ahb:bsdtb5_08560"/>
<accession>A0A7R7EIN2</accession>
<protein>
    <recommendedName>
        <fullName evidence="1">Transposase TnpC homeodomain domain-containing protein</fullName>
    </recommendedName>
</protein>
<keyword evidence="3" id="KW-1185">Reference proteome</keyword>
<dbReference type="AlphaFoldDB" id="A0A7R7EIN2"/>
<dbReference type="InterPro" id="IPR024463">
    <property type="entry name" value="Transposase_TnpC_homeodom"/>
</dbReference>
<dbReference type="EMBL" id="AP024169">
    <property type="protein sequence ID" value="BCN29561.1"/>
    <property type="molecule type" value="Genomic_DNA"/>
</dbReference>
<feature type="domain" description="Transposase TnpC homeodomain" evidence="1">
    <location>
        <begin position="4"/>
        <end position="62"/>
    </location>
</feature>
<dbReference type="RefSeq" id="WP_271714831.1">
    <property type="nucleotide sequence ID" value="NZ_AP024169.1"/>
</dbReference>
<evidence type="ECO:0000313" key="2">
    <source>
        <dbReference type="EMBL" id="BCN29561.1"/>
    </source>
</evidence>
<gene>
    <name evidence="2" type="ORF">bsdtb5_08560</name>
</gene>
<dbReference type="Proteomes" id="UP000595897">
    <property type="component" value="Chromosome"/>
</dbReference>
<evidence type="ECO:0000259" key="1">
    <source>
        <dbReference type="Pfam" id="PF13007"/>
    </source>
</evidence>
<reference evidence="2 3" key="1">
    <citation type="submission" date="2020-11" db="EMBL/GenBank/DDBJ databases">
        <title>Draft genome sequencing of a Lachnospiraceae strain isolated from anoxic soil subjected to BSD treatment.</title>
        <authorList>
            <person name="Uek A."/>
            <person name="Tonouchi A."/>
        </authorList>
    </citation>
    <scope>NUCLEOTIDE SEQUENCE [LARGE SCALE GENOMIC DNA]</scope>
    <source>
        <strain evidence="2 3">TB5</strain>
    </source>
</reference>
<name>A0A7R7EIN2_9FIRM</name>
<organism evidence="2 3">
    <name type="scientific">Anaeromicropila herbilytica</name>
    <dbReference type="NCBI Taxonomy" id="2785025"/>
    <lineage>
        <taxon>Bacteria</taxon>
        <taxon>Bacillati</taxon>
        <taxon>Bacillota</taxon>
        <taxon>Clostridia</taxon>
        <taxon>Lachnospirales</taxon>
        <taxon>Lachnospiraceae</taxon>
        <taxon>Anaeromicropila</taxon>
    </lineage>
</organism>